<accession>A0A8D0DNR7</accession>
<reference evidence="1" key="1">
    <citation type="submission" date="2025-08" db="UniProtKB">
        <authorList>
            <consortium name="Ensembl"/>
        </authorList>
    </citation>
    <scope>IDENTIFICATION</scope>
</reference>
<protein>
    <submittedName>
        <fullName evidence="1">Uncharacterized protein</fullName>
    </submittedName>
</protein>
<evidence type="ECO:0000313" key="2">
    <source>
        <dbReference type="Proteomes" id="UP000694421"/>
    </source>
</evidence>
<dbReference type="AlphaFoldDB" id="A0A8D0DNR7"/>
<organism evidence="1 2">
    <name type="scientific">Salvator merianae</name>
    <name type="common">Argentine black and white tegu</name>
    <name type="synonym">Tupinambis merianae</name>
    <dbReference type="NCBI Taxonomy" id="96440"/>
    <lineage>
        <taxon>Eukaryota</taxon>
        <taxon>Metazoa</taxon>
        <taxon>Chordata</taxon>
        <taxon>Craniata</taxon>
        <taxon>Vertebrata</taxon>
        <taxon>Euteleostomi</taxon>
        <taxon>Lepidosauria</taxon>
        <taxon>Squamata</taxon>
        <taxon>Bifurcata</taxon>
        <taxon>Unidentata</taxon>
        <taxon>Episquamata</taxon>
        <taxon>Laterata</taxon>
        <taxon>Teiioidea</taxon>
        <taxon>Teiidae</taxon>
        <taxon>Salvator</taxon>
    </lineage>
</organism>
<dbReference type="Ensembl" id="ENSSMRT00000013164.1">
    <property type="protein sequence ID" value="ENSSMRP00000011307.1"/>
    <property type="gene ID" value="ENSSMRG00000008886.1"/>
</dbReference>
<proteinExistence type="predicted"/>
<sequence length="146" mass="16663">SPGTQLLLGLSHPLPIPVIATVPFLCTVPHLWASGRKFQQLLLTYQLCSELNSNHLLHILFLNLTQFLLSCRMQYWARRLEQEIDGVMRIFGGVDQLKRIYDEKKNLFEVRENVPEKIVEKVAGDIESLLAKKVRALKVSPISKLS</sequence>
<name>A0A8D0DNR7_SALMN</name>
<dbReference type="Proteomes" id="UP000694421">
    <property type="component" value="Unplaced"/>
</dbReference>
<keyword evidence="2" id="KW-1185">Reference proteome</keyword>
<evidence type="ECO:0000313" key="1">
    <source>
        <dbReference type="Ensembl" id="ENSSMRP00000011307.1"/>
    </source>
</evidence>
<reference evidence="1" key="2">
    <citation type="submission" date="2025-09" db="UniProtKB">
        <authorList>
            <consortium name="Ensembl"/>
        </authorList>
    </citation>
    <scope>IDENTIFICATION</scope>
</reference>
<dbReference type="GeneTree" id="ENSGT00940000156238"/>